<protein>
    <submittedName>
        <fullName evidence="1">Uncharacterized protein</fullName>
    </submittedName>
</protein>
<gene>
    <name evidence="1" type="ORF">HNQ72_003547</name>
</gene>
<dbReference type="AlphaFoldDB" id="A0A7X0D0S0"/>
<reference evidence="1 2" key="1">
    <citation type="submission" date="2020-08" db="EMBL/GenBank/DDBJ databases">
        <title>Genomic Encyclopedia of Type Strains, Phase IV (KMG-IV): sequencing the most valuable type-strain genomes for metagenomic binning, comparative biology and taxonomic classification.</title>
        <authorList>
            <person name="Goeker M."/>
        </authorList>
    </citation>
    <scope>NUCLEOTIDE SEQUENCE [LARGE SCALE GENOMIC DNA]</scope>
    <source>
        <strain evidence="1 2">DSM 100734</strain>
    </source>
</reference>
<dbReference type="Proteomes" id="UP000547879">
    <property type="component" value="Unassembled WGS sequence"/>
</dbReference>
<sequence>MNMHSGLEQQTVQVRDGAESLPEFADIELLLPQRRRSNPDELLDEALMETFPASDPMASGRMD</sequence>
<dbReference type="RefSeq" id="WP_183993623.1">
    <property type="nucleotide sequence ID" value="NZ_BMHW01000008.1"/>
</dbReference>
<evidence type="ECO:0000313" key="1">
    <source>
        <dbReference type="EMBL" id="MBB6163707.1"/>
    </source>
</evidence>
<dbReference type="EMBL" id="JACHEG010000003">
    <property type="protein sequence ID" value="MBB6163707.1"/>
    <property type="molecule type" value="Genomic_DNA"/>
</dbReference>
<accession>A0A7X0D0S0</accession>
<name>A0A7X0D0S0_9HYPH</name>
<keyword evidence="2" id="KW-1185">Reference proteome</keyword>
<comment type="caution">
    <text evidence="1">The sequence shown here is derived from an EMBL/GenBank/DDBJ whole genome shotgun (WGS) entry which is preliminary data.</text>
</comment>
<organism evidence="1 2">
    <name type="scientific">Rhizobium wenxiniae</name>
    <dbReference type="NCBI Taxonomy" id="1737357"/>
    <lineage>
        <taxon>Bacteria</taxon>
        <taxon>Pseudomonadati</taxon>
        <taxon>Pseudomonadota</taxon>
        <taxon>Alphaproteobacteria</taxon>
        <taxon>Hyphomicrobiales</taxon>
        <taxon>Rhizobiaceae</taxon>
        <taxon>Rhizobium/Agrobacterium group</taxon>
        <taxon>Rhizobium</taxon>
    </lineage>
</organism>
<evidence type="ECO:0000313" key="2">
    <source>
        <dbReference type="Proteomes" id="UP000547879"/>
    </source>
</evidence>
<proteinExistence type="predicted"/>